<feature type="signal peptide" evidence="2">
    <location>
        <begin position="1"/>
        <end position="20"/>
    </location>
</feature>
<evidence type="ECO:0000313" key="4">
    <source>
        <dbReference type="Proteomes" id="UP000249739"/>
    </source>
</evidence>
<dbReference type="PROSITE" id="PS51257">
    <property type="entry name" value="PROKAR_LIPOPROTEIN"/>
    <property type="match status" value="1"/>
</dbReference>
<feature type="compositionally biased region" description="Polar residues" evidence="1">
    <location>
        <begin position="33"/>
        <end position="56"/>
    </location>
</feature>
<feature type="compositionally biased region" description="Polar residues" evidence="1">
    <location>
        <begin position="82"/>
        <end position="92"/>
    </location>
</feature>
<feature type="region of interest" description="Disordered" evidence="1">
    <location>
        <begin position="27"/>
        <end position="92"/>
    </location>
</feature>
<proteinExistence type="predicted"/>
<dbReference type="Proteomes" id="UP000249739">
    <property type="component" value="Unassembled WGS sequence"/>
</dbReference>
<evidence type="ECO:0000256" key="1">
    <source>
        <dbReference type="SAM" id="MobiDB-lite"/>
    </source>
</evidence>
<reference evidence="3 4" key="1">
    <citation type="submission" date="2017-08" db="EMBL/GenBank/DDBJ databases">
        <title>Infants hospitalized years apart are colonized by the same room-sourced microbial strains.</title>
        <authorList>
            <person name="Brooks B."/>
            <person name="Olm M.R."/>
            <person name="Firek B.A."/>
            <person name="Baker R."/>
            <person name="Thomas B.C."/>
            <person name="Morowitz M.J."/>
            <person name="Banfield J.F."/>
        </authorList>
    </citation>
    <scope>NUCLEOTIDE SEQUENCE [LARGE SCALE GENOMIC DNA]</scope>
    <source>
        <strain evidence="3">S2_006_000_R2_64</strain>
    </source>
</reference>
<dbReference type="EMBL" id="QFOT01000092">
    <property type="protein sequence ID" value="PZP55053.1"/>
    <property type="molecule type" value="Genomic_DNA"/>
</dbReference>
<gene>
    <name evidence="3" type="ORF">DI586_08035</name>
</gene>
<accession>A0A2W5FJ99</accession>
<evidence type="ECO:0008006" key="5">
    <source>
        <dbReference type="Google" id="ProtNLM"/>
    </source>
</evidence>
<evidence type="ECO:0000313" key="3">
    <source>
        <dbReference type="EMBL" id="PZP55053.1"/>
    </source>
</evidence>
<keyword evidence="2" id="KW-0732">Signal</keyword>
<sequence>MTKAYTSLALALLATVSVSACTQSKIQSLPPGQYTTNTKTTQSDGTDTSVKKTTTVGYDANGNKVGTVKTDTTNDPEGLFNKSKTSTTQTVR</sequence>
<organism evidence="3 4">
    <name type="scientific">Micavibrio aeruginosavorus</name>
    <dbReference type="NCBI Taxonomy" id="349221"/>
    <lineage>
        <taxon>Bacteria</taxon>
        <taxon>Pseudomonadati</taxon>
        <taxon>Bdellovibrionota</taxon>
        <taxon>Bdellovibrionia</taxon>
        <taxon>Bdellovibrionales</taxon>
        <taxon>Pseudobdellovibrionaceae</taxon>
        <taxon>Micavibrio</taxon>
    </lineage>
</organism>
<evidence type="ECO:0000256" key="2">
    <source>
        <dbReference type="SAM" id="SignalP"/>
    </source>
</evidence>
<name>A0A2W5FJ99_9BACT</name>
<dbReference type="AlphaFoldDB" id="A0A2W5FJ99"/>
<comment type="caution">
    <text evidence="3">The sequence shown here is derived from an EMBL/GenBank/DDBJ whole genome shotgun (WGS) entry which is preliminary data.</text>
</comment>
<protein>
    <recommendedName>
        <fullName evidence="5">YD repeat-containing protein</fullName>
    </recommendedName>
</protein>
<feature type="chain" id="PRO_5016035687" description="YD repeat-containing protein" evidence="2">
    <location>
        <begin position="21"/>
        <end position="92"/>
    </location>
</feature>